<sequence>RGDEPSPAQEKAAEEEVDIDLNDPEVEKAAIKIQAGFKGFKARKDVTGSSAEKSEEVGIPEKEEVDIDLNDPEVEKAAVKIQAGFKGLKTRKGLKQVND</sequence>
<dbReference type="Gene3D" id="1.20.5.190">
    <property type="match status" value="1"/>
</dbReference>
<evidence type="ECO:0000313" key="3">
    <source>
        <dbReference type="Proteomes" id="UP000271974"/>
    </source>
</evidence>
<name>A0A433TBC1_ELYCH</name>
<dbReference type="PROSITE" id="PS50096">
    <property type="entry name" value="IQ"/>
    <property type="match status" value="2"/>
</dbReference>
<proteinExistence type="predicted"/>
<dbReference type="GO" id="GO:0005516">
    <property type="term" value="F:calmodulin binding"/>
    <property type="evidence" value="ECO:0007669"/>
    <property type="project" value="TreeGrafter"/>
</dbReference>
<dbReference type="AlphaFoldDB" id="A0A433TBC1"/>
<accession>A0A433TBC1</accession>
<evidence type="ECO:0000313" key="2">
    <source>
        <dbReference type="EMBL" id="RUS78858.1"/>
    </source>
</evidence>
<dbReference type="OrthoDB" id="252964at2759"/>
<comment type="caution">
    <text evidence="2">The sequence shown here is derived from an EMBL/GenBank/DDBJ whole genome shotgun (WGS) entry which is preliminary data.</text>
</comment>
<feature type="non-terminal residue" evidence="2">
    <location>
        <position position="99"/>
    </location>
</feature>
<protein>
    <submittedName>
        <fullName evidence="2">Uncharacterized protein</fullName>
    </submittedName>
</protein>
<gene>
    <name evidence="2" type="ORF">EGW08_013400</name>
</gene>
<dbReference type="Proteomes" id="UP000271974">
    <property type="component" value="Unassembled WGS sequence"/>
</dbReference>
<dbReference type="SMART" id="SM00015">
    <property type="entry name" value="IQ"/>
    <property type="match status" value="2"/>
</dbReference>
<dbReference type="PANTHER" id="PTHR10699:SF11">
    <property type="entry name" value="IGLOO, ISOFORM A"/>
    <property type="match status" value="1"/>
</dbReference>
<keyword evidence="3" id="KW-1185">Reference proteome</keyword>
<dbReference type="STRING" id="188477.A0A433TBC1"/>
<feature type="non-terminal residue" evidence="2">
    <location>
        <position position="1"/>
    </location>
</feature>
<feature type="region of interest" description="Disordered" evidence="1">
    <location>
        <begin position="43"/>
        <end position="62"/>
    </location>
</feature>
<dbReference type="Pfam" id="PF00612">
    <property type="entry name" value="IQ"/>
    <property type="match status" value="2"/>
</dbReference>
<dbReference type="PANTHER" id="PTHR10699">
    <property type="entry name" value="NEUROMODULIN"/>
    <property type="match status" value="1"/>
</dbReference>
<organism evidence="2 3">
    <name type="scientific">Elysia chlorotica</name>
    <name type="common">Eastern emerald elysia</name>
    <name type="synonym">Sea slug</name>
    <dbReference type="NCBI Taxonomy" id="188477"/>
    <lineage>
        <taxon>Eukaryota</taxon>
        <taxon>Metazoa</taxon>
        <taxon>Spiralia</taxon>
        <taxon>Lophotrochozoa</taxon>
        <taxon>Mollusca</taxon>
        <taxon>Gastropoda</taxon>
        <taxon>Heterobranchia</taxon>
        <taxon>Euthyneura</taxon>
        <taxon>Panpulmonata</taxon>
        <taxon>Sacoglossa</taxon>
        <taxon>Placobranchoidea</taxon>
        <taxon>Plakobranchidae</taxon>
        <taxon>Elysia</taxon>
    </lineage>
</organism>
<dbReference type="InterPro" id="IPR000048">
    <property type="entry name" value="IQ_motif_EF-hand-BS"/>
</dbReference>
<evidence type="ECO:0000256" key="1">
    <source>
        <dbReference type="SAM" id="MobiDB-lite"/>
    </source>
</evidence>
<reference evidence="2 3" key="1">
    <citation type="submission" date="2019-01" db="EMBL/GenBank/DDBJ databases">
        <title>A draft genome assembly of the solar-powered sea slug Elysia chlorotica.</title>
        <authorList>
            <person name="Cai H."/>
            <person name="Li Q."/>
            <person name="Fang X."/>
            <person name="Li J."/>
            <person name="Curtis N.E."/>
            <person name="Altenburger A."/>
            <person name="Shibata T."/>
            <person name="Feng M."/>
            <person name="Maeda T."/>
            <person name="Schwartz J.A."/>
            <person name="Shigenobu S."/>
            <person name="Lundholm N."/>
            <person name="Nishiyama T."/>
            <person name="Yang H."/>
            <person name="Hasebe M."/>
            <person name="Li S."/>
            <person name="Pierce S.K."/>
            <person name="Wang J."/>
        </authorList>
    </citation>
    <scope>NUCLEOTIDE SEQUENCE [LARGE SCALE GENOMIC DNA]</scope>
    <source>
        <strain evidence="2">EC2010</strain>
        <tissue evidence="2">Whole organism of an adult</tissue>
    </source>
</reference>
<dbReference type="EMBL" id="RQTK01000486">
    <property type="protein sequence ID" value="RUS78858.1"/>
    <property type="molecule type" value="Genomic_DNA"/>
</dbReference>